<feature type="chain" id="PRO_5045943936" evidence="1">
    <location>
        <begin position="17"/>
        <end position="307"/>
    </location>
</feature>
<keyword evidence="3" id="KW-1185">Reference proteome</keyword>
<evidence type="ECO:0000313" key="3">
    <source>
        <dbReference type="Proteomes" id="UP000815677"/>
    </source>
</evidence>
<feature type="signal peptide" evidence="1">
    <location>
        <begin position="1"/>
        <end position="16"/>
    </location>
</feature>
<evidence type="ECO:0000313" key="2">
    <source>
        <dbReference type="EMBL" id="GAT60786.1"/>
    </source>
</evidence>
<sequence>MFSTLALNFLVASVFAISAFSSPITGRSGARSPVRRHHSYPSFDNYNSIGTMSNFDGFYGQNNFGGHNRHQTIIQQTPELVCQSVQVNIVQQRLAVISEMARRVVTEFSCEVETQVIAFEQFYQSMGYFSDDLRRHSGYQVGYDQNIVSHFDDWYNSDGSLCTDDWGFQGSDIGSQTRRVGILRCSECVSRPEFVFLLSILESCALDPIGCTWNKSCGTPLPPAEIQWFGSIDALTVFAFPIFRAPAVVRVSWRPYKERAASGKFFTFGFEFSSSIGQVALSHPSAPPSSILLGSPCPGRPASTPQT</sequence>
<dbReference type="Proteomes" id="UP000815677">
    <property type="component" value="Unassembled WGS sequence"/>
</dbReference>
<proteinExistence type="predicted"/>
<accession>A0ABQ0MBP9</accession>
<gene>
    <name evidence="2" type="ORF">MCHLO_16886</name>
</gene>
<dbReference type="EMBL" id="DF849967">
    <property type="protein sequence ID" value="GAT60786.1"/>
    <property type="molecule type" value="Genomic_DNA"/>
</dbReference>
<protein>
    <submittedName>
        <fullName evidence="2">Uncharacterized protein</fullName>
    </submittedName>
</protein>
<name>A0ABQ0MBP9_MYCCL</name>
<evidence type="ECO:0000256" key="1">
    <source>
        <dbReference type="SAM" id="SignalP"/>
    </source>
</evidence>
<organism evidence="2 3">
    <name type="scientific">Mycena chlorophos</name>
    <name type="common">Agaric fungus</name>
    <name type="synonym">Agaricus chlorophos</name>
    <dbReference type="NCBI Taxonomy" id="658473"/>
    <lineage>
        <taxon>Eukaryota</taxon>
        <taxon>Fungi</taxon>
        <taxon>Dikarya</taxon>
        <taxon>Basidiomycota</taxon>
        <taxon>Agaricomycotina</taxon>
        <taxon>Agaricomycetes</taxon>
        <taxon>Agaricomycetidae</taxon>
        <taxon>Agaricales</taxon>
        <taxon>Marasmiineae</taxon>
        <taxon>Mycenaceae</taxon>
        <taxon>Mycena</taxon>
    </lineage>
</organism>
<keyword evidence="1" id="KW-0732">Signal</keyword>
<reference evidence="2" key="1">
    <citation type="submission" date="2014-09" db="EMBL/GenBank/DDBJ databases">
        <title>Genome sequence of the luminous mushroom Mycena chlorophos for searching fungal bioluminescence genes.</title>
        <authorList>
            <person name="Tanaka Y."/>
            <person name="Kasuga D."/>
            <person name="Oba Y."/>
            <person name="Hase S."/>
            <person name="Sato K."/>
            <person name="Oba Y."/>
            <person name="Sakakibara Y."/>
        </authorList>
    </citation>
    <scope>NUCLEOTIDE SEQUENCE</scope>
</reference>